<organism evidence="2 3">
    <name type="scientific">Pantoea phytobeneficialis</name>
    <dbReference type="NCBI Taxonomy" id="2052056"/>
    <lineage>
        <taxon>Bacteria</taxon>
        <taxon>Pseudomonadati</taxon>
        <taxon>Pseudomonadota</taxon>
        <taxon>Gammaproteobacteria</taxon>
        <taxon>Enterobacterales</taxon>
        <taxon>Erwiniaceae</taxon>
        <taxon>Pantoea</taxon>
    </lineage>
</organism>
<evidence type="ECO:0000313" key="3">
    <source>
        <dbReference type="Proteomes" id="UP000424872"/>
    </source>
</evidence>
<dbReference type="AlphaFoldDB" id="A0AAP9H639"/>
<dbReference type="Proteomes" id="UP000424872">
    <property type="component" value="Chromosome"/>
</dbReference>
<reference evidence="3" key="1">
    <citation type="submission" date="2017-11" db="EMBL/GenBank/DDBJ databases">
        <title>Genome sequence of Pantoea sp. MSR2.</title>
        <authorList>
            <person name="Nascimento F.X."/>
        </authorList>
    </citation>
    <scope>NUCLEOTIDE SEQUENCE [LARGE SCALE GENOMIC DNA]</scope>
    <source>
        <strain evidence="3">MSR2</strain>
    </source>
</reference>
<keyword evidence="4" id="KW-1185">Reference proteome</keyword>
<evidence type="ECO:0000313" key="1">
    <source>
        <dbReference type="EMBL" id="MDO6409159.1"/>
    </source>
</evidence>
<dbReference type="RefSeq" id="WP_208725545.1">
    <property type="nucleotide sequence ID" value="NZ_CP024636.1"/>
</dbReference>
<sequence>MPIKSEKLRIPSGMHSFMSVITLTRMFIISLPCIFLFILMPSRAVAAQDDAANRIVSGIISFTHWPGLERLPKLCVLPSSQHLSLPSTQTGNGYTVSYLVSENDLLTAQCDAVYFGAQSPQQQAQLLEQISNRPVLAIAETNPECTIGAAFCLIFHQDKTVFSVNLDSLARSGVKVNSEVLLLSRKGSQ</sequence>
<evidence type="ECO:0000313" key="2">
    <source>
        <dbReference type="EMBL" id="QGR07097.1"/>
    </source>
</evidence>
<dbReference type="EMBL" id="CP024636">
    <property type="protein sequence ID" value="QGR07097.1"/>
    <property type="molecule type" value="Genomic_DNA"/>
</dbReference>
<dbReference type="Proteomes" id="UP001171299">
    <property type="component" value="Unassembled WGS sequence"/>
</dbReference>
<gene>
    <name evidence="2" type="ORF">CTZ24_11970</name>
    <name evidence="1" type="ORF">Q3404_21535</name>
</gene>
<reference evidence="1" key="3">
    <citation type="submission" date="2023-07" db="EMBL/GenBank/DDBJ databases">
        <title>The extreme plant-growth-promoting properties of Pantoea phytobeneficialis PF55 revealed by functional and genomic analysis.</title>
        <authorList>
            <person name="Nascimento F.X."/>
            <person name="Marcio R.J."/>
        </authorList>
    </citation>
    <scope>NUCLEOTIDE SEQUENCE</scope>
    <source>
        <strain evidence="1">PF55</strain>
    </source>
</reference>
<dbReference type="EMBL" id="JAUOOM010000026">
    <property type="protein sequence ID" value="MDO6409159.1"/>
    <property type="molecule type" value="Genomic_DNA"/>
</dbReference>
<evidence type="ECO:0000313" key="4">
    <source>
        <dbReference type="Proteomes" id="UP001171299"/>
    </source>
</evidence>
<dbReference type="KEGG" id="ppho:CTZ24_11970"/>
<reference evidence="2" key="2">
    <citation type="journal article" date="2020" name="Environ. Microbiol.">
        <title>The extreme plant-growth-promoting properties of Pantoea phytobeneficialis MSR2 revealed by functional and genomic analysis.</title>
        <authorList>
            <person name="Nascimento F.X."/>
            <person name="Hernandez A.G."/>
            <person name="Glick B.R."/>
            <person name="Rossi M.J."/>
        </authorList>
    </citation>
    <scope>NUCLEOTIDE SEQUENCE</scope>
    <source>
        <strain evidence="2">MSR2</strain>
    </source>
</reference>
<accession>A0AAP9H639</accession>
<proteinExistence type="predicted"/>
<dbReference type="InterPro" id="IPR025293">
    <property type="entry name" value="YfiR/HmsC-like"/>
</dbReference>
<name>A0AAP9H639_9GAMM</name>
<dbReference type="Pfam" id="PF13689">
    <property type="entry name" value="DUF4154"/>
    <property type="match status" value="1"/>
</dbReference>
<protein>
    <submittedName>
        <fullName evidence="1">YfiR family protein</fullName>
    </submittedName>
</protein>